<keyword evidence="4 6" id="KW-0472">Membrane</keyword>
<feature type="compositionally biased region" description="Polar residues" evidence="5">
    <location>
        <begin position="708"/>
        <end position="730"/>
    </location>
</feature>
<evidence type="ECO:0000256" key="1">
    <source>
        <dbReference type="ARBA" id="ARBA00004167"/>
    </source>
</evidence>
<reference evidence="7 8" key="1">
    <citation type="journal article" date="2015" name="Fungal Genet. Biol.">
        <title>Evolution of novel wood decay mechanisms in Agaricales revealed by the genome sequences of Fistulina hepatica and Cylindrobasidium torrendii.</title>
        <authorList>
            <person name="Floudas D."/>
            <person name="Held B.W."/>
            <person name="Riley R."/>
            <person name="Nagy L.G."/>
            <person name="Koehler G."/>
            <person name="Ransdell A.S."/>
            <person name="Younus H."/>
            <person name="Chow J."/>
            <person name="Chiniquy J."/>
            <person name="Lipzen A."/>
            <person name="Tritt A."/>
            <person name="Sun H."/>
            <person name="Haridas S."/>
            <person name="LaButti K."/>
            <person name="Ohm R.A."/>
            <person name="Kues U."/>
            <person name="Blanchette R.A."/>
            <person name="Grigoriev I.V."/>
            <person name="Minto R.E."/>
            <person name="Hibbett D.S."/>
        </authorList>
    </citation>
    <scope>NUCLEOTIDE SEQUENCE [LARGE SCALE GENOMIC DNA]</scope>
    <source>
        <strain evidence="7 8">FP15055 ss-10</strain>
    </source>
</reference>
<dbReference type="OrthoDB" id="2563978at2759"/>
<evidence type="ECO:0000256" key="4">
    <source>
        <dbReference type="ARBA" id="ARBA00023136"/>
    </source>
</evidence>
<feature type="compositionally biased region" description="Basic and acidic residues" evidence="5">
    <location>
        <begin position="290"/>
        <end position="302"/>
    </location>
</feature>
<organism evidence="7 8">
    <name type="scientific">Cylindrobasidium torrendii FP15055 ss-10</name>
    <dbReference type="NCBI Taxonomy" id="1314674"/>
    <lineage>
        <taxon>Eukaryota</taxon>
        <taxon>Fungi</taxon>
        <taxon>Dikarya</taxon>
        <taxon>Basidiomycota</taxon>
        <taxon>Agaricomycotina</taxon>
        <taxon>Agaricomycetes</taxon>
        <taxon>Agaricomycetidae</taxon>
        <taxon>Agaricales</taxon>
        <taxon>Marasmiineae</taxon>
        <taxon>Physalacriaceae</taxon>
        <taxon>Cylindrobasidium</taxon>
    </lineage>
</organism>
<evidence type="ECO:0008006" key="9">
    <source>
        <dbReference type="Google" id="ProtNLM"/>
    </source>
</evidence>
<protein>
    <recommendedName>
        <fullName evidence="9">Dystroglycan-type cadherin-like domain-containing protein</fullName>
    </recommendedName>
</protein>
<dbReference type="GO" id="GO:0016020">
    <property type="term" value="C:membrane"/>
    <property type="evidence" value="ECO:0007669"/>
    <property type="project" value="UniProtKB-SubCell"/>
</dbReference>
<evidence type="ECO:0000256" key="5">
    <source>
        <dbReference type="SAM" id="MobiDB-lite"/>
    </source>
</evidence>
<evidence type="ECO:0000313" key="7">
    <source>
        <dbReference type="EMBL" id="KIY61677.1"/>
    </source>
</evidence>
<dbReference type="AlphaFoldDB" id="A0A0D7AU09"/>
<evidence type="ECO:0000256" key="6">
    <source>
        <dbReference type="SAM" id="Phobius"/>
    </source>
</evidence>
<feature type="compositionally biased region" description="Polar residues" evidence="5">
    <location>
        <begin position="650"/>
        <end position="670"/>
    </location>
</feature>
<accession>A0A0D7AU09</accession>
<dbReference type="InterPro" id="IPR051694">
    <property type="entry name" value="Immunoregulatory_rcpt-like"/>
</dbReference>
<feature type="compositionally biased region" description="Basic and acidic residues" evidence="5">
    <location>
        <begin position="800"/>
        <end position="817"/>
    </location>
</feature>
<name>A0A0D7AU09_9AGAR</name>
<feature type="compositionally biased region" description="Low complexity" evidence="5">
    <location>
        <begin position="671"/>
        <end position="683"/>
    </location>
</feature>
<feature type="compositionally biased region" description="Basic and acidic residues" evidence="5">
    <location>
        <begin position="761"/>
        <end position="773"/>
    </location>
</feature>
<feature type="region of interest" description="Disordered" evidence="5">
    <location>
        <begin position="76"/>
        <end position="142"/>
    </location>
</feature>
<gene>
    <name evidence="7" type="ORF">CYLTODRAFT_415276</name>
</gene>
<feature type="transmembrane region" description="Helical" evidence="6">
    <location>
        <begin position="149"/>
        <end position="172"/>
    </location>
</feature>
<dbReference type="PANTHER" id="PTHR15549:SF27">
    <property type="entry name" value="CHITIN-BINDING TYPE-1 DOMAIN-CONTAINING PROTEIN"/>
    <property type="match status" value="1"/>
</dbReference>
<keyword evidence="8" id="KW-1185">Reference proteome</keyword>
<feature type="compositionally biased region" description="Basic and acidic residues" evidence="5">
    <location>
        <begin position="433"/>
        <end position="461"/>
    </location>
</feature>
<feature type="compositionally biased region" description="Low complexity" evidence="5">
    <location>
        <begin position="250"/>
        <end position="269"/>
    </location>
</feature>
<evidence type="ECO:0000313" key="8">
    <source>
        <dbReference type="Proteomes" id="UP000054007"/>
    </source>
</evidence>
<comment type="subcellular location">
    <subcellularLocation>
        <location evidence="1">Membrane</location>
        <topology evidence="1">Single-pass membrane protein</topology>
    </subcellularLocation>
</comment>
<dbReference type="STRING" id="1314674.A0A0D7AU09"/>
<evidence type="ECO:0000256" key="2">
    <source>
        <dbReference type="ARBA" id="ARBA00022692"/>
    </source>
</evidence>
<dbReference type="Proteomes" id="UP000054007">
    <property type="component" value="Unassembled WGS sequence"/>
</dbReference>
<feature type="compositionally biased region" description="Polar residues" evidence="5">
    <location>
        <begin position="492"/>
        <end position="504"/>
    </location>
</feature>
<dbReference type="EMBL" id="KN880892">
    <property type="protein sequence ID" value="KIY61677.1"/>
    <property type="molecule type" value="Genomic_DNA"/>
</dbReference>
<feature type="compositionally biased region" description="Low complexity" evidence="5">
    <location>
        <begin position="77"/>
        <end position="138"/>
    </location>
</feature>
<sequence length="840" mass="89012">MAQESQELPEWLTYVATTITDDSGNPVATSSTLLYLPLTYYGPSVRRTELYSDLADGQKIPLGEYWTWGGLTPPGPTATVTVTGPGGTTSTSTAIPTTTDSTAIPSSTSNPSSSNPSSSSPTLTNTSSSTTPTSTPTSMASGGLDRGQLVGIIVGSILGAVAIFLFLLILFLRRRRRRENDQESYQEFPSDPTAPAEALDEWQVFANPPRNTRTPSPPRTPNLTGTTEGDALVLDKYTASPKKRQSQSRSAVPPAVVSTHSSASSSNNSGYGQPLDSRERSLRIGPIDNDFGRRISTGDDYRMSMTGGSLHALEEGQEDEESSLIPSDDGHMQLGLPPPSAYPAPRLVDNQSSQRSIGSRRTHRSSAPMDMEPAFVETARRIRVDGVRTSPETHALPLEPELSGSRIPILGALGGFGRFNWRFGSSLGLRRNSGADHDPESTSSLLRDEPPASPEMTERQTRGGVLGLTTEGERPVSGASRQSGASGGTQYYDASSSLGSSQQRIPPVHVPTPPPRLRTSMSQVELGMRWTPPSNSQEGLQAPQDLPPTLSSYGTLPKNVPPTGDILDTPVPQPVLSPYSAARASLPGLPQSFAALEAMSSPRVPTPVDTKMPTIIDPLEQAPPPTFDRWRNMTGIPGGAGNRATFGQPRPSQAESTSESGSLHSMRSHFSPNASRAAGSAPASRKEPSSGSSNAHSAGMHSSRKDPSSGSDPYSTGPRSRSPSSLGHANSISSSGRRRPGVSGAISPAVSALGHRTQLSEPERAYTPERISIDTRPAALDIRTGAASNPFADPKTPPMEARRTDTDMVNGHDKRGNDAPLSPLLMSPWVGGLDAEWTPT</sequence>
<keyword evidence="3 6" id="KW-1133">Transmembrane helix</keyword>
<evidence type="ECO:0000256" key="3">
    <source>
        <dbReference type="ARBA" id="ARBA00022989"/>
    </source>
</evidence>
<feature type="region of interest" description="Disordered" evidence="5">
    <location>
        <begin position="431"/>
        <end position="572"/>
    </location>
</feature>
<dbReference type="GO" id="GO:0071944">
    <property type="term" value="C:cell periphery"/>
    <property type="evidence" value="ECO:0007669"/>
    <property type="project" value="UniProtKB-ARBA"/>
</dbReference>
<keyword evidence="2 6" id="KW-0812">Transmembrane</keyword>
<dbReference type="PANTHER" id="PTHR15549">
    <property type="entry name" value="PAIRED IMMUNOGLOBULIN-LIKE TYPE 2 RECEPTOR"/>
    <property type="match status" value="1"/>
</dbReference>
<feature type="region of interest" description="Disordered" evidence="5">
    <location>
        <begin position="602"/>
        <end position="840"/>
    </location>
</feature>
<feature type="region of interest" description="Disordered" evidence="5">
    <location>
        <begin position="207"/>
        <end position="368"/>
    </location>
</feature>
<proteinExistence type="predicted"/>